<feature type="compositionally biased region" description="Low complexity" evidence="1">
    <location>
        <begin position="224"/>
        <end position="234"/>
    </location>
</feature>
<feature type="region of interest" description="Disordered" evidence="1">
    <location>
        <begin position="306"/>
        <end position="338"/>
    </location>
</feature>
<dbReference type="Gene3D" id="3.40.50.1010">
    <property type="entry name" value="5'-nuclease"/>
    <property type="match status" value="1"/>
</dbReference>
<evidence type="ECO:0000256" key="1">
    <source>
        <dbReference type="SAM" id="MobiDB-lite"/>
    </source>
</evidence>
<feature type="compositionally biased region" description="Polar residues" evidence="1">
    <location>
        <begin position="42"/>
        <end position="53"/>
    </location>
</feature>
<feature type="region of interest" description="Disordered" evidence="1">
    <location>
        <begin position="257"/>
        <end position="283"/>
    </location>
</feature>
<keyword evidence="4" id="KW-1185">Reference proteome</keyword>
<reference evidence="3 4" key="1">
    <citation type="journal article" date="2020" name="ISME J.">
        <title>Uncovering the hidden diversity of litter-decomposition mechanisms in mushroom-forming fungi.</title>
        <authorList>
            <person name="Floudas D."/>
            <person name="Bentzer J."/>
            <person name="Ahren D."/>
            <person name="Johansson T."/>
            <person name="Persson P."/>
            <person name="Tunlid A."/>
        </authorList>
    </citation>
    <scope>NUCLEOTIDE SEQUENCE [LARGE SCALE GENOMIC DNA]</scope>
    <source>
        <strain evidence="3 4">CBS 661.87</strain>
    </source>
</reference>
<dbReference type="InterPro" id="IPR002716">
    <property type="entry name" value="PIN_dom"/>
</dbReference>
<feature type="compositionally biased region" description="Basic and acidic residues" evidence="1">
    <location>
        <begin position="105"/>
        <end position="119"/>
    </location>
</feature>
<feature type="domain" description="PIN" evidence="2">
    <location>
        <begin position="123"/>
        <end position="199"/>
    </location>
</feature>
<feature type="region of interest" description="Disordered" evidence="1">
    <location>
        <begin position="18"/>
        <end position="119"/>
    </location>
</feature>
<feature type="region of interest" description="Disordered" evidence="1">
    <location>
        <begin position="210"/>
        <end position="239"/>
    </location>
</feature>
<dbReference type="Pfam" id="PF13638">
    <property type="entry name" value="PIN_4"/>
    <property type="match status" value="1"/>
</dbReference>
<sequence>MSRALGAAFLNHQVEQLEKSVSAPNGPASGNWRRRQAAPAATQVSLPFPNGNTKRPPMAPGIKVASRRPGEESQAARKGRAPGREQGGGVPRTHPQEAGGGGRRRSSDEEREDRKAPKDADVVVVDASVLVHALYQLKKWCRDGREEVIIVPLEALNTLDLLKKGTSPLAQRARAASRVLEAQVGTNPRIRVQQDDAFVLWDQIEFKDALDPSEPTRTPPVLVPSASASAPAPAHTTSPEWVRRTICCAQWEVEHTTEAAARGSKNPPPPTSTPSKTKLKPKPKVVLAVLAPTPDLSGTFGDLKLSSSSFSSPTSTPAAAPVPLPAPHVHANKHEPRTSGTLVAHWAGRARIAMLPVDPTSAPPPAPLPSLSPSGDDEASGRGGAKRKASDGGGGGKGLHHGHGHGGHGHGGGGGGHGGGGGGGALVERPAAVMAMMEMVAQPTKVVRVLARGEKLDPDP</sequence>
<accession>A0A8H5H6X6</accession>
<feature type="compositionally biased region" description="Basic residues" evidence="1">
    <location>
        <begin position="398"/>
        <end position="408"/>
    </location>
</feature>
<evidence type="ECO:0000313" key="3">
    <source>
        <dbReference type="EMBL" id="KAF5378076.1"/>
    </source>
</evidence>
<evidence type="ECO:0000259" key="2">
    <source>
        <dbReference type="Pfam" id="PF13638"/>
    </source>
</evidence>
<name>A0A8H5H6X6_9AGAR</name>
<comment type="caution">
    <text evidence="3">The sequence shown here is derived from an EMBL/GenBank/DDBJ whole genome shotgun (WGS) entry which is preliminary data.</text>
</comment>
<proteinExistence type="predicted"/>
<evidence type="ECO:0000313" key="4">
    <source>
        <dbReference type="Proteomes" id="UP000565441"/>
    </source>
</evidence>
<protein>
    <recommendedName>
        <fullName evidence="2">PIN domain-containing protein</fullName>
    </recommendedName>
</protein>
<feature type="compositionally biased region" description="Pro residues" evidence="1">
    <location>
        <begin position="361"/>
        <end position="370"/>
    </location>
</feature>
<organism evidence="3 4">
    <name type="scientific">Tricholomella constricta</name>
    <dbReference type="NCBI Taxonomy" id="117010"/>
    <lineage>
        <taxon>Eukaryota</taxon>
        <taxon>Fungi</taxon>
        <taxon>Dikarya</taxon>
        <taxon>Basidiomycota</taxon>
        <taxon>Agaricomycotina</taxon>
        <taxon>Agaricomycetes</taxon>
        <taxon>Agaricomycetidae</taxon>
        <taxon>Agaricales</taxon>
        <taxon>Tricholomatineae</taxon>
        <taxon>Lyophyllaceae</taxon>
        <taxon>Tricholomella</taxon>
    </lineage>
</organism>
<feature type="compositionally biased region" description="Gly residues" evidence="1">
    <location>
        <begin position="409"/>
        <end position="424"/>
    </location>
</feature>
<dbReference type="OrthoDB" id="69928at2759"/>
<dbReference type="EMBL" id="JAACJP010000021">
    <property type="protein sequence ID" value="KAF5378076.1"/>
    <property type="molecule type" value="Genomic_DNA"/>
</dbReference>
<dbReference type="AlphaFoldDB" id="A0A8H5H6X6"/>
<dbReference type="Proteomes" id="UP000565441">
    <property type="component" value="Unassembled WGS sequence"/>
</dbReference>
<gene>
    <name evidence="3" type="ORF">D9615_007516</name>
</gene>
<feature type="region of interest" description="Disordered" evidence="1">
    <location>
        <begin position="356"/>
        <end position="424"/>
    </location>
</feature>
<feature type="compositionally biased region" description="Low complexity" evidence="1">
    <location>
        <begin position="306"/>
        <end position="319"/>
    </location>
</feature>